<dbReference type="PANTHER" id="PTHR47933:SF11">
    <property type="entry name" value="PENTATRICOPEPTIDE REPEAT-CONTAINING PROTEIN 2"/>
    <property type="match status" value="1"/>
</dbReference>
<protein>
    <recommendedName>
        <fullName evidence="3">Mitochondrial 15S rRNA processing factor CCM1</fullName>
    </recommendedName>
</protein>
<evidence type="ECO:0000313" key="6">
    <source>
        <dbReference type="EMBL" id="CAY72143.1"/>
    </source>
</evidence>
<proteinExistence type="predicted"/>
<dbReference type="eggNOG" id="KOG4197">
    <property type="taxonomic scope" value="Eukaryota"/>
</dbReference>
<accession>C4R968</accession>
<evidence type="ECO:0000256" key="3">
    <source>
        <dbReference type="ARBA" id="ARBA00044527"/>
    </source>
</evidence>
<dbReference type="InterPro" id="IPR002885">
    <property type="entry name" value="PPR_rpt"/>
</dbReference>
<feature type="repeat" description="PPR" evidence="4">
    <location>
        <begin position="392"/>
        <end position="426"/>
    </location>
</feature>
<dbReference type="AlphaFoldDB" id="C4R968"/>
<evidence type="ECO:0000313" key="7">
    <source>
        <dbReference type="Proteomes" id="UP000000314"/>
    </source>
</evidence>
<dbReference type="FunCoup" id="C4R968">
    <property type="interactions" value="85"/>
</dbReference>
<gene>
    <name evidence="6" type="ordered locus">PAS_chr4_0873</name>
</gene>
<dbReference type="InterPro" id="IPR051240">
    <property type="entry name" value="Mito_RNA-Proc/Resp"/>
</dbReference>
<keyword evidence="2" id="KW-0677">Repeat</keyword>
<dbReference type="PANTHER" id="PTHR47933">
    <property type="entry name" value="PENTATRICOPEPTIDE REPEAT-CONTAINING PROTEIN 1, MITOCHONDRIAL"/>
    <property type="match status" value="1"/>
</dbReference>
<comment type="subcellular location">
    <subcellularLocation>
        <location evidence="1">Mitochondrion</location>
    </subcellularLocation>
</comment>
<dbReference type="NCBIfam" id="TIGR00756">
    <property type="entry name" value="PPR"/>
    <property type="match status" value="1"/>
</dbReference>
<dbReference type="GO" id="GO:0005739">
    <property type="term" value="C:mitochondrion"/>
    <property type="evidence" value="ECO:0007669"/>
    <property type="project" value="UniProtKB-SubCell"/>
</dbReference>
<dbReference type="KEGG" id="ppa:PAS_chr4_0873"/>
<dbReference type="Proteomes" id="UP000000314">
    <property type="component" value="Chromosome 4"/>
</dbReference>
<sequence length="1020" mass="119121">MISRQIRRHTLRLRLEFCIRTTNKTGLECDAPAVSMVRSFRIWNFSEKRACDTKQDLALYRNSVIPQNSLSAQEKAQLTQFMVIMDLRTDDNIHRVANKQQILDELFHLMLTSSQYSKKYANLIRNYSASIARIFYRNAEYEKCYECLRLSRNSDISPAIYAGTLLMLGKELEFESFICGRSILTQCSIHQVDQLIRTVVQFYSNNKLDWEKSLRYWALICYRIYGHLELLDNQVYRQNLVALGTILDGYFLSCRVTANAQKRTKYIKLDEGKFSNLIGDLDTVTFAQLLTTIMKHCVYHGDRPKRLEFVLKLWRFKKERKLPLVSQDLTSSMRALVEFNQFEDAFRLHELHPELHDDSQFDSLLRCHGSLNEWNKMQKQFEDLFGKGELPSIYHYGIVMNALGNRGEIKAVEMLYEQLLTRGMIPNAHILAALMKCQITYGDFEGAIQTFNDKFSQFNIRKNGYIYWLIFQAYKGLGNIHEPFEIVKQLVKSDRIQTLSHKDLLPLMGICRRLGDHLNASFLYFRFFPSIGIQPNLKMTLEFIETCLKARKLGLADFLIKKILKSFHNSDRFSTNFHNSIINFHLTSKNYQKAIRHFNENMIQNPKIKPNGRTFGLLIEILILAKRFKQVCKLFVTMQKWVVPSEYHYATAMRTALKLGNGKLALKYYNQMLFKKVSPGLSSYVYLIRALISNVPVNKDEVLNSKTQSVITSILDDLIEQKKKETLSQPIKYLPLQLVVPFIKNISSYLFLEALLAIYAEEANWQIFELIFDLYVKSLATQLNRPVEKDSDFSDSNVRAAYLVANRLSTVWAVKLRHMIQVKNYKSIIPLLRHLESIGFKLSNYAMNETARSLLIHHTTLEDALEFIEGRLIKGYLFLKSKRKLVREKQSELDRSALQTMLRLRPHTSYYLSGATYFQTLRAIEKFISQRVEGKERAQVLMRFKHLYPMTMARYDDNISQLDEWERITQENRSLDFKIKKKNPAVRPERLVPHVLQTKKNTANDDGEPVSPVHIEARHN</sequence>
<dbReference type="GO" id="GO:0003729">
    <property type="term" value="F:mRNA binding"/>
    <property type="evidence" value="ECO:0007669"/>
    <property type="project" value="TreeGrafter"/>
</dbReference>
<dbReference type="Gene3D" id="1.25.40.10">
    <property type="entry name" value="Tetratricopeptide repeat domain"/>
    <property type="match status" value="2"/>
</dbReference>
<name>C4R968_KOMPG</name>
<evidence type="ECO:0000256" key="4">
    <source>
        <dbReference type="PROSITE-ProRule" id="PRU00708"/>
    </source>
</evidence>
<evidence type="ECO:0000256" key="2">
    <source>
        <dbReference type="ARBA" id="ARBA00022737"/>
    </source>
</evidence>
<evidence type="ECO:0000256" key="5">
    <source>
        <dbReference type="SAM" id="MobiDB-lite"/>
    </source>
</evidence>
<dbReference type="EMBL" id="FN392322">
    <property type="protein sequence ID" value="CAY72143.1"/>
    <property type="molecule type" value="Genomic_DNA"/>
</dbReference>
<dbReference type="HOGENOM" id="CLU_306786_0_0_1"/>
<dbReference type="InParanoid" id="C4R968"/>
<dbReference type="OrthoDB" id="185373at2759"/>
<dbReference type="GeneID" id="8201271"/>
<dbReference type="InterPro" id="IPR011990">
    <property type="entry name" value="TPR-like_helical_dom_sf"/>
</dbReference>
<reference evidence="6 7" key="1">
    <citation type="journal article" date="2009" name="Nat. Biotechnol.">
        <title>Genome sequence of the recombinant protein production host Pichia pastoris.</title>
        <authorList>
            <person name="De Schutter K."/>
            <person name="Lin Y.C."/>
            <person name="Tiels P."/>
            <person name="Van Hecke A."/>
            <person name="Glinka S."/>
            <person name="Weber-Lehmann J."/>
            <person name="Rouze P."/>
            <person name="Van de Peer Y."/>
            <person name="Callewaert N."/>
        </authorList>
    </citation>
    <scope>NUCLEOTIDE SEQUENCE [LARGE SCALE GENOMIC DNA]</scope>
    <source>
        <strain evidence="7">GS115 / ATCC 20864</strain>
    </source>
</reference>
<dbReference type="STRING" id="644223.C4R968"/>
<organism evidence="6 7">
    <name type="scientific">Komagataella phaffii (strain GS115 / ATCC 20864)</name>
    <name type="common">Yeast</name>
    <name type="synonym">Pichia pastoris</name>
    <dbReference type="NCBI Taxonomy" id="644223"/>
    <lineage>
        <taxon>Eukaryota</taxon>
        <taxon>Fungi</taxon>
        <taxon>Dikarya</taxon>
        <taxon>Ascomycota</taxon>
        <taxon>Saccharomycotina</taxon>
        <taxon>Pichiomycetes</taxon>
        <taxon>Pichiales</taxon>
        <taxon>Pichiaceae</taxon>
        <taxon>Komagataella</taxon>
    </lineage>
</organism>
<keyword evidence="7" id="KW-1185">Reference proteome</keyword>
<dbReference type="RefSeq" id="XP_002494322.1">
    <property type="nucleotide sequence ID" value="XM_002494277.1"/>
</dbReference>
<dbReference type="PROSITE" id="PS51375">
    <property type="entry name" value="PPR"/>
    <property type="match status" value="1"/>
</dbReference>
<feature type="region of interest" description="Disordered" evidence="5">
    <location>
        <begin position="999"/>
        <end position="1020"/>
    </location>
</feature>
<evidence type="ECO:0000256" key="1">
    <source>
        <dbReference type="ARBA" id="ARBA00004173"/>
    </source>
</evidence>